<dbReference type="Proteomes" id="UP000003856">
    <property type="component" value="Unassembled WGS sequence"/>
</dbReference>
<keyword evidence="3" id="KW-1185">Reference proteome</keyword>
<evidence type="ECO:0000256" key="1">
    <source>
        <dbReference type="SAM" id="MobiDB-lite"/>
    </source>
</evidence>
<organism evidence="2 3">
    <name type="scientific">Acidovorax delafieldii 2AN</name>
    <dbReference type="NCBI Taxonomy" id="573060"/>
    <lineage>
        <taxon>Bacteria</taxon>
        <taxon>Pseudomonadati</taxon>
        <taxon>Pseudomonadota</taxon>
        <taxon>Betaproteobacteria</taxon>
        <taxon>Burkholderiales</taxon>
        <taxon>Comamonadaceae</taxon>
        <taxon>Acidovorax</taxon>
    </lineage>
</organism>
<name>C5T4Z2_ACIDE</name>
<evidence type="ECO:0000313" key="3">
    <source>
        <dbReference type="Proteomes" id="UP000003856"/>
    </source>
</evidence>
<protein>
    <submittedName>
        <fullName evidence="2">Uncharacterized protein</fullName>
    </submittedName>
</protein>
<accession>C5T4Z2</accession>
<gene>
    <name evidence="2" type="ORF">AcdelDRAFT_1972</name>
</gene>
<dbReference type="AlphaFoldDB" id="C5T4Z2"/>
<sequence length="35" mass="3977">MASRRSRTRRDKRKPWQDQDDNTEAAHASTGGPHG</sequence>
<evidence type="ECO:0000313" key="2">
    <source>
        <dbReference type="EMBL" id="EER60447.1"/>
    </source>
</evidence>
<reference evidence="2 3" key="1">
    <citation type="submission" date="2009-05" db="EMBL/GenBank/DDBJ databases">
        <title>The draft genome of Acidovorax delafieldii 2AN.</title>
        <authorList>
            <consortium name="US DOE Joint Genome Institute (JGI-PGF)"/>
            <person name="Lucas S."/>
            <person name="Copeland A."/>
            <person name="Lapidus A."/>
            <person name="Glavina del Rio T."/>
            <person name="Tice H."/>
            <person name="Bruce D."/>
            <person name="Goodwin L."/>
            <person name="Pitluck S."/>
            <person name="Larimer F."/>
            <person name="Land M.L."/>
            <person name="Hauser L."/>
            <person name="Shelobolina E.S."/>
            <person name="Picardal F."/>
            <person name="Roden E."/>
            <person name="Emerson D."/>
        </authorList>
    </citation>
    <scope>NUCLEOTIDE SEQUENCE [LARGE SCALE GENOMIC DNA]</scope>
    <source>
        <strain evidence="2 3">2AN</strain>
    </source>
</reference>
<proteinExistence type="predicted"/>
<comment type="caution">
    <text evidence="2">The sequence shown here is derived from an EMBL/GenBank/DDBJ whole genome shotgun (WGS) entry which is preliminary data.</text>
</comment>
<dbReference type="PATRIC" id="fig|573060.9.peg.3146"/>
<feature type="compositionally biased region" description="Basic residues" evidence="1">
    <location>
        <begin position="1"/>
        <end position="13"/>
    </location>
</feature>
<feature type="region of interest" description="Disordered" evidence="1">
    <location>
        <begin position="1"/>
        <end position="35"/>
    </location>
</feature>
<dbReference type="EMBL" id="ACQT01000055">
    <property type="protein sequence ID" value="EER60447.1"/>
    <property type="molecule type" value="Genomic_DNA"/>
</dbReference>